<keyword evidence="1" id="KW-0472">Membrane</keyword>
<evidence type="ECO:0000256" key="1">
    <source>
        <dbReference type="SAM" id="Phobius"/>
    </source>
</evidence>
<dbReference type="InterPro" id="IPR026505">
    <property type="entry name" value="Solute_c_fam_35_mem_F3/F4"/>
</dbReference>
<keyword evidence="1" id="KW-1133">Transmembrane helix</keyword>
<protein>
    <submittedName>
        <fullName evidence="2">Uncharacterized protein</fullName>
    </submittedName>
</protein>
<feature type="non-terminal residue" evidence="2">
    <location>
        <position position="1"/>
    </location>
</feature>
<dbReference type="PANTHER" id="PTHR19346">
    <property type="entry name" value="SUGAR PHOSPHATE TRANSPORTER DOMAIN-CONTAINING PROTEIN"/>
    <property type="match status" value="1"/>
</dbReference>
<gene>
    <name evidence="2" type="ORF">M9458_035142</name>
</gene>
<accession>A0ABD0PAC1</accession>
<dbReference type="AlphaFoldDB" id="A0ABD0PAC1"/>
<evidence type="ECO:0000313" key="2">
    <source>
        <dbReference type="EMBL" id="KAL0170546.1"/>
    </source>
</evidence>
<dbReference type="Proteomes" id="UP001529510">
    <property type="component" value="Unassembled WGS sequence"/>
</dbReference>
<organism evidence="2 3">
    <name type="scientific">Cirrhinus mrigala</name>
    <name type="common">Mrigala</name>
    <dbReference type="NCBI Taxonomy" id="683832"/>
    <lineage>
        <taxon>Eukaryota</taxon>
        <taxon>Metazoa</taxon>
        <taxon>Chordata</taxon>
        <taxon>Craniata</taxon>
        <taxon>Vertebrata</taxon>
        <taxon>Euteleostomi</taxon>
        <taxon>Actinopterygii</taxon>
        <taxon>Neopterygii</taxon>
        <taxon>Teleostei</taxon>
        <taxon>Ostariophysi</taxon>
        <taxon>Cypriniformes</taxon>
        <taxon>Cyprinidae</taxon>
        <taxon>Labeoninae</taxon>
        <taxon>Labeonini</taxon>
        <taxon>Cirrhinus</taxon>
    </lineage>
</organism>
<evidence type="ECO:0000313" key="3">
    <source>
        <dbReference type="Proteomes" id="UP001529510"/>
    </source>
</evidence>
<comment type="caution">
    <text evidence="2">The sequence shown here is derived from an EMBL/GenBank/DDBJ whole genome shotgun (WGS) entry which is preliminary data.</text>
</comment>
<keyword evidence="3" id="KW-1185">Reference proteome</keyword>
<keyword evidence="1" id="KW-0812">Transmembrane</keyword>
<sequence>ERRAQNHMQRLQSVKQTCANTVLKVLGGLLVVLCVSSSWVGTTQVVQLTFKSFSCPFFITWFSTNWNILSFPLYYSGHVATTREKQTPIQKF</sequence>
<feature type="transmembrane region" description="Helical" evidence="1">
    <location>
        <begin position="21"/>
        <end position="41"/>
    </location>
</feature>
<name>A0ABD0PAC1_CIRMR</name>
<proteinExistence type="predicted"/>
<dbReference type="PANTHER" id="PTHR19346:SF2">
    <property type="entry name" value="SOLUTE CARRIER FAMILY 35 MEMBER F4"/>
    <property type="match status" value="1"/>
</dbReference>
<feature type="non-terminal residue" evidence="2">
    <location>
        <position position="92"/>
    </location>
</feature>
<dbReference type="EMBL" id="JAMKFB020000017">
    <property type="protein sequence ID" value="KAL0170546.1"/>
    <property type="molecule type" value="Genomic_DNA"/>
</dbReference>
<reference evidence="2 3" key="1">
    <citation type="submission" date="2024-05" db="EMBL/GenBank/DDBJ databases">
        <title>Genome sequencing and assembly of Indian major carp, Cirrhinus mrigala (Hamilton, 1822).</title>
        <authorList>
            <person name="Mohindra V."/>
            <person name="Chowdhury L.M."/>
            <person name="Lal K."/>
            <person name="Jena J.K."/>
        </authorList>
    </citation>
    <scope>NUCLEOTIDE SEQUENCE [LARGE SCALE GENOMIC DNA]</scope>
    <source>
        <strain evidence="2">CM1030</strain>
        <tissue evidence="2">Blood</tissue>
    </source>
</reference>
<feature type="transmembrane region" description="Helical" evidence="1">
    <location>
        <begin position="53"/>
        <end position="75"/>
    </location>
</feature>